<dbReference type="EMBL" id="KZ454992">
    <property type="protein sequence ID" value="PKI83017.1"/>
    <property type="molecule type" value="Genomic_DNA"/>
</dbReference>
<dbReference type="InterPro" id="IPR012936">
    <property type="entry name" value="Erv_C"/>
</dbReference>
<evidence type="ECO:0000256" key="5">
    <source>
        <dbReference type="SAM" id="MobiDB-lite"/>
    </source>
</evidence>
<evidence type="ECO:0000256" key="3">
    <source>
        <dbReference type="ARBA" id="ARBA00022989"/>
    </source>
</evidence>
<feature type="region of interest" description="Disordered" evidence="5">
    <location>
        <begin position="349"/>
        <end position="401"/>
    </location>
</feature>
<dbReference type="GO" id="GO:0006888">
    <property type="term" value="P:endoplasmic reticulum to Golgi vesicle-mediated transport"/>
    <property type="evidence" value="ECO:0007669"/>
    <property type="project" value="TreeGrafter"/>
</dbReference>
<dbReference type="PANTHER" id="PTHR10984">
    <property type="entry name" value="ENDOPLASMIC RETICULUM-GOLGI INTERMEDIATE COMPARTMENT PROTEIN"/>
    <property type="match status" value="1"/>
</dbReference>
<proteinExistence type="predicted"/>
<sequence length="401" mass="45166">METLEKLPKLRQFDAFPKTRSMHFKQSSRGGLVTVLVLLTMLIMAYTELCDYWSPHYLYTFSNADHMSSNMQINLDMTVAVPCRDVTVDLRDVTGESVHYMPANIAKDSTEFLAQKERADTRRKKMRLAQFVRKPNTRHPIDRISKRVSKYGANDPATGFAPTNPLVPDGEACRVYGTLLVRRVTGNLHITVVNKQMWSGMPGGTWSNTSHAIHELSFGVLYPDMAEPLDSMVTVAPEVGAVFQYFISVVPTRYLRNGKTEVQTQQYSATKFLRDPYGPPAVPGIYFRYDLEGLEMTVHKSYRSLVSFLVRLCAVLGGMWVFSSYGLRTMHHLQGAVQLLSMRFRGAHETPDTRAKPFDDAPRAPSTWDTSQSSGYATGTPHYSANLQAHPAHRTPSNPYN</sequence>
<keyword evidence="3" id="KW-1133">Transmembrane helix</keyword>
<dbReference type="GO" id="GO:0000139">
    <property type="term" value="C:Golgi membrane"/>
    <property type="evidence" value="ECO:0007669"/>
    <property type="project" value="TreeGrafter"/>
</dbReference>
<name>A0A2N1J8Y2_9BASI</name>
<dbReference type="Pfam" id="PF07970">
    <property type="entry name" value="COPIIcoated_ERV"/>
    <property type="match status" value="1"/>
</dbReference>
<dbReference type="InterPro" id="IPR039542">
    <property type="entry name" value="Erv_N"/>
</dbReference>
<evidence type="ECO:0000259" key="7">
    <source>
        <dbReference type="Pfam" id="PF13850"/>
    </source>
</evidence>
<dbReference type="Proteomes" id="UP000232875">
    <property type="component" value="Unassembled WGS sequence"/>
</dbReference>
<evidence type="ECO:0008006" key="10">
    <source>
        <dbReference type="Google" id="ProtNLM"/>
    </source>
</evidence>
<evidence type="ECO:0000259" key="6">
    <source>
        <dbReference type="Pfam" id="PF07970"/>
    </source>
</evidence>
<dbReference type="STRING" id="2020962.A0A2N1J8Y2"/>
<dbReference type="OrthoDB" id="5541786at2759"/>
<keyword evidence="9" id="KW-1185">Reference proteome</keyword>
<organism evidence="8 9">
    <name type="scientific">Malassezia vespertilionis</name>
    <dbReference type="NCBI Taxonomy" id="2020962"/>
    <lineage>
        <taxon>Eukaryota</taxon>
        <taxon>Fungi</taxon>
        <taxon>Dikarya</taxon>
        <taxon>Basidiomycota</taxon>
        <taxon>Ustilaginomycotina</taxon>
        <taxon>Malasseziomycetes</taxon>
        <taxon>Malasseziales</taxon>
        <taxon>Malasseziaceae</taxon>
        <taxon>Malassezia</taxon>
    </lineage>
</organism>
<feature type="domain" description="Endoplasmic reticulum vesicle transporter C-terminal" evidence="6">
    <location>
        <begin position="170"/>
        <end position="323"/>
    </location>
</feature>
<gene>
    <name evidence="8" type="ORF">MVES_002993</name>
</gene>
<reference evidence="8 9" key="1">
    <citation type="submission" date="2017-10" db="EMBL/GenBank/DDBJ databases">
        <title>A novel species of cold-tolerant Malassezia isolated from bats.</title>
        <authorList>
            <person name="Lorch J.M."/>
            <person name="Palmer J.M."/>
            <person name="Vanderwolf K.J."/>
            <person name="Schmidt K.Z."/>
            <person name="Verant M.L."/>
            <person name="Weller T.J."/>
            <person name="Blehert D.S."/>
        </authorList>
    </citation>
    <scope>NUCLEOTIDE SEQUENCE [LARGE SCALE GENOMIC DNA]</scope>
    <source>
        <strain evidence="8 9">NWHC:44797-103</strain>
    </source>
</reference>
<evidence type="ECO:0000256" key="4">
    <source>
        <dbReference type="ARBA" id="ARBA00023136"/>
    </source>
</evidence>
<protein>
    <recommendedName>
        <fullName evidence="10">Erv41p</fullName>
    </recommendedName>
</protein>
<keyword evidence="2" id="KW-0812">Transmembrane</keyword>
<evidence type="ECO:0000313" key="8">
    <source>
        <dbReference type="EMBL" id="PKI83017.1"/>
    </source>
</evidence>
<feature type="compositionally biased region" description="Basic and acidic residues" evidence="5">
    <location>
        <begin position="349"/>
        <end position="362"/>
    </location>
</feature>
<dbReference type="PANTHER" id="PTHR10984:SF81">
    <property type="entry name" value="ER-DERIVED VESICLES PROTEIN ERV41"/>
    <property type="match status" value="1"/>
</dbReference>
<dbReference type="InterPro" id="IPR045888">
    <property type="entry name" value="Erv"/>
</dbReference>
<dbReference type="AlphaFoldDB" id="A0A2N1J8Y2"/>
<feature type="domain" description="Endoplasmic reticulum vesicle transporter N-terminal" evidence="7">
    <location>
        <begin position="10"/>
        <end position="97"/>
    </location>
</feature>
<feature type="compositionally biased region" description="Polar residues" evidence="5">
    <location>
        <begin position="367"/>
        <end position="387"/>
    </location>
</feature>
<keyword evidence="4" id="KW-0472">Membrane</keyword>
<evidence type="ECO:0000256" key="2">
    <source>
        <dbReference type="ARBA" id="ARBA00022692"/>
    </source>
</evidence>
<comment type="subcellular location">
    <subcellularLocation>
        <location evidence="1">Membrane</location>
    </subcellularLocation>
</comment>
<accession>A0A2N1J8Y2</accession>
<evidence type="ECO:0000313" key="9">
    <source>
        <dbReference type="Proteomes" id="UP000232875"/>
    </source>
</evidence>
<dbReference type="GO" id="GO:0005789">
    <property type="term" value="C:endoplasmic reticulum membrane"/>
    <property type="evidence" value="ECO:0007669"/>
    <property type="project" value="TreeGrafter"/>
</dbReference>
<dbReference type="GO" id="GO:0030134">
    <property type="term" value="C:COPII-coated ER to Golgi transport vesicle"/>
    <property type="evidence" value="ECO:0007669"/>
    <property type="project" value="TreeGrafter"/>
</dbReference>
<dbReference type="GO" id="GO:0006890">
    <property type="term" value="P:retrograde vesicle-mediated transport, Golgi to endoplasmic reticulum"/>
    <property type="evidence" value="ECO:0007669"/>
    <property type="project" value="TreeGrafter"/>
</dbReference>
<evidence type="ECO:0000256" key="1">
    <source>
        <dbReference type="ARBA" id="ARBA00004370"/>
    </source>
</evidence>
<dbReference type="Pfam" id="PF13850">
    <property type="entry name" value="ERGIC_N"/>
    <property type="match status" value="1"/>
</dbReference>